<evidence type="ECO:0000313" key="4">
    <source>
        <dbReference type="EMBL" id="CAB5079003.1"/>
    </source>
</evidence>
<dbReference type="EMBL" id="LR796136">
    <property type="protein sequence ID" value="CAB4120958.1"/>
    <property type="molecule type" value="Genomic_DNA"/>
</dbReference>
<proteinExistence type="predicted"/>
<keyword evidence="1" id="KW-1133">Transmembrane helix</keyword>
<protein>
    <submittedName>
        <fullName evidence="4">Uncharacterized protein</fullName>
    </submittedName>
</protein>
<dbReference type="EMBL" id="LR797822">
    <property type="protein sequence ID" value="CAB4241282.1"/>
    <property type="molecule type" value="Genomic_DNA"/>
</dbReference>
<evidence type="ECO:0000313" key="2">
    <source>
        <dbReference type="EMBL" id="CAB4120958.1"/>
    </source>
</evidence>
<feature type="transmembrane region" description="Helical" evidence="1">
    <location>
        <begin position="46"/>
        <end position="65"/>
    </location>
</feature>
<gene>
    <name evidence="4" type="ORF">UFOVP145_44</name>
    <name evidence="2" type="ORF">UFOVP4_30</name>
    <name evidence="3" type="ORF">UFOVP64_30</name>
</gene>
<organism evidence="4">
    <name type="scientific">uncultured Caudovirales phage</name>
    <dbReference type="NCBI Taxonomy" id="2100421"/>
    <lineage>
        <taxon>Viruses</taxon>
        <taxon>Duplodnaviria</taxon>
        <taxon>Heunggongvirae</taxon>
        <taxon>Uroviricota</taxon>
        <taxon>Caudoviricetes</taxon>
        <taxon>Peduoviridae</taxon>
        <taxon>Maltschvirus</taxon>
        <taxon>Maltschvirus maltsch</taxon>
    </lineage>
</organism>
<evidence type="ECO:0000313" key="3">
    <source>
        <dbReference type="EMBL" id="CAB4241282.1"/>
    </source>
</evidence>
<sequence length="66" mass="7326">MIIDQHRIIDRHHQRLLDGPNANRHLAIVYPEVAEHRPASVRIARIALEGLALATIVAATIVAFSI</sequence>
<evidence type="ECO:0000256" key="1">
    <source>
        <dbReference type="SAM" id="Phobius"/>
    </source>
</evidence>
<accession>A0A6J7VKR3</accession>
<keyword evidence="1" id="KW-0812">Transmembrane</keyword>
<name>A0A6J7VKR3_9CAUD</name>
<keyword evidence="1" id="KW-0472">Membrane</keyword>
<reference evidence="4" key="1">
    <citation type="submission" date="2020-05" db="EMBL/GenBank/DDBJ databases">
        <authorList>
            <person name="Chiriac C."/>
            <person name="Salcher M."/>
            <person name="Ghai R."/>
            <person name="Kavagutti S V."/>
        </authorList>
    </citation>
    <scope>NUCLEOTIDE SEQUENCE</scope>
</reference>
<dbReference type="EMBL" id="LR798189">
    <property type="protein sequence ID" value="CAB5079003.1"/>
    <property type="molecule type" value="Genomic_DNA"/>
</dbReference>